<keyword evidence="7 10" id="KW-0560">Oxidoreductase</keyword>
<evidence type="ECO:0000256" key="3">
    <source>
        <dbReference type="ARBA" id="ARBA00013014"/>
    </source>
</evidence>
<feature type="domain" description="Ketopantoate reductase C-terminal" evidence="12">
    <location>
        <begin position="176"/>
        <end position="298"/>
    </location>
</feature>
<sequence>MKKLSFNIIGAGAIGHLWTSFLINHGHKATLYSRSPRSPQFLQIQSPLGNFEQKINYQTIEDWKDADIILICVKAHQLEKLCQQLSQIMTKPCHIILMMNGMGLLEIVEQYLPQMAVIHASIIHGAYIQENELVHTGNGKTVIGNINSNYSEQEYQTLIQQLNESLPCVSWNNAHRQAMNLKLVINAIINPLTAINGQLNSSVLSDGKLNAQAESLLKELTPILKLILPKMSFHEIKEQVELVAHNTRNNQSSMLQDIRANKTTEIDFINGYLIDCAKKQQIELSQHVEIIKKIKALEN</sequence>
<evidence type="ECO:0000256" key="6">
    <source>
        <dbReference type="ARBA" id="ARBA00022857"/>
    </source>
</evidence>
<evidence type="ECO:0000259" key="11">
    <source>
        <dbReference type="Pfam" id="PF02558"/>
    </source>
</evidence>
<reference evidence="13 14" key="1">
    <citation type="submission" date="2019-07" db="EMBL/GenBank/DDBJ databases">
        <title>Draft genome for Aliikangiella sp. M105.</title>
        <authorList>
            <person name="Wang G."/>
        </authorList>
    </citation>
    <scope>NUCLEOTIDE SEQUENCE [LARGE SCALE GENOMIC DNA]</scope>
    <source>
        <strain evidence="13 14">M105</strain>
    </source>
</reference>
<dbReference type="Pfam" id="PF02558">
    <property type="entry name" value="ApbA"/>
    <property type="match status" value="1"/>
</dbReference>
<proteinExistence type="inferred from homology"/>
<feature type="domain" description="Ketopantoate reductase N-terminal" evidence="11">
    <location>
        <begin position="8"/>
        <end position="147"/>
    </location>
</feature>
<dbReference type="InterPro" id="IPR013752">
    <property type="entry name" value="KPA_reductase"/>
</dbReference>
<organism evidence="13 14">
    <name type="scientific">Aliikangiella coralliicola</name>
    <dbReference type="NCBI Taxonomy" id="2592383"/>
    <lineage>
        <taxon>Bacteria</taxon>
        <taxon>Pseudomonadati</taxon>
        <taxon>Pseudomonadota</taxon>
        <taxon>Gammaproteobacteria</taxon>
        <taxon>Oceanospirillales</taxon>
        <taxon>Pleioneaceae</taxon>
        <taxon>Aliikangiella</taxon>
    </lineage>
</organism>
<dbReference type="EC" id="1.1.1.169" evidence="3 10"/>
<dbReference type="InterPro" id="IPR013332">
    <property type="entry name" value="KPR_N"/>
</dbReference>
<keyword evidence="14" id="KW-1185">Reference proteome</keyword>
<evidence type="ECO:0000313" key="13">
    <source>
        <dbReference type="EMBL" id="TQV81478.1"/>
    </source>
</evidence>
<evidence type="ECO:0000313" key="14">
    <source>
        <dbReference type="Proteomes" id="UP000315439"/>
    </source>
</evidence>
<dbReference type="SUPFAM" id="SSF48179">
    <property type="entry name" value="6-phosphogluconate dehydrogenase C-terminal domain-like"/>
    <property type="match status" value="1"/>
</dbReference>
<dbReference type="SUPFAM" id="SSF51735">
    <property type="entry name" value="NAD(P)-binding Rossmann-fold domains"/>
    <property type="match status" value="1"/>
</dbReference>
<dbReference type="GO" id="GO:0008677">
    <property type="term" value="F:2-dehydropantoate 2-reductase activity"/>
    <property type="evidence" value="ECO:0007669"/>
    <property type="project" value="UniProtKB-EC"/>
</dbReference>
<dbReference type="Gene3D" id="3.40.50.720">
    <property type="entry name" value="NAD(P)-binding Rossmann-like Domain"/>
    <property type="match status" value="1"/>
</dbReference>
<dbReference type="GO" id="GO:0015940">
    <property type="term" value="P:pantothenate biosynthetic process"/>
    <property type="evidence" value="ECO:0007669"/>
    <property type="project" value="UniProtKB-UniPathway"/>
</dbReference>
<comment type="similarity">
    <text evidence="2 10">Belongs to the ketopantoate reductase family.</text>
</comment>
<dbReference type="AlphaFoldDB" id="A0A545TW72"/>
<evidence type="ECO:0000256" key="5">
    <source>
        <dbReference type="ARBA" id="ARBA00022655"/>
    </source>
</evidence>
<gene>
    <name evidence="13" type="ORF">FLL46_25335</name>
</gene>
<evidence type="ECO:0000256" key="1">
    <source>
        <dbReference type="ARBA" id="ARBA00004994"/>
    </source>
</evidence>
<accession>A0A545TW72</accession>
<evidence type="ECO:0000256" key="10">
    <source>
        <dbReference type="RuleBase" id="RU362068"/>
    </source>
</evidence>
<dbReference type="GO" id="GO:0005737">
    <property type="term" value="C:cytoplasm"/>
    <property type="evidence" value="ECO:0007669"/>
    <property type="project" value="TreeGrafter"/>
</dbReference>
<dbReference type="InterPro" id="IPR013328">
    <property type="entry name" value="6PGD_dom2"/>
</dbReference>
<dbReference type="Pfam" id="PF08546">
    <property type="entry name" value="ApbA_C"/>
    <property type="match status" value="1"/>
</dbReference>
<comment type="pathway">
    <text evidence="1 10">Cofactor biosynthesis; (R)-pantothenate biosynthesis; (R)-pantoate from 3-methyl-2-oxobutanoate: step 2/2.</text>
</comment>
<dbReference type="PANTHER" id="PTHR43765">
    <property type="entry name" value="2-DEHYDROPANTOATE 2-REDUCTASE-RELATED"/>
    <property type="match status" value="1"/>
</dbReference>
<dbReference type="NCBIfam" id="TIGR00745">
    <property type="entry name" value="apbA_panE"/>
    <property type="match status" value="1"/>
</dbReference>
<dbReference type="GO" id="GO:0050661">
    <property type="term" value="F:NADP binding"/>
    <property type="evidence" value="ECO:0007669"/>
    <property type="project" value="TreeGrafter"/>
</dbReference>
<comment type="catalytic activity">
    <reaction evidence="9 10">
        <text>(R)-pantoate + NADP(+) = 2-dehydropantoate + NADPH + H(+)</text>
        <dbReference type="Rhea" id="RHEA:16233"/>
        <dbReference type="ChEBI" id="CHEBI:11561"/>
        <dbReference type="ChEBI" id="CHEBI:15378"/>
        <dbReference type="ChEBI" id="CHEBI:15980"/>
        <dbReference type="ChEBI" id="CHEBI:57783"/>
        <dbReference type="ChEBI" id="CHEBI:58349"/>
        <dbReference type="EC" id="1.1.1.169"/>
    </reaction>
</comment>
<dbReference type="UniPathway" id="UPA00028">
    <property type="reaction ID" value="UER00004"/>
</dbReference>
<name>A0A545TW72_9GAMM</name>
<dbReference type="Gene3D" id="1.10.1040.10">
    <property type="entry name" value="N-(1-d-carboxylethyl)-l-norvaline Dehydrogenase, domain 2"/>
    <property type="match status" value="1"/>
</dbReference>
<evidence type="ECO:0000259" key="12">
    <source>
        <dbReference type="Pfam" id="PF08546"/>
    </source>
</evidence>
<dbReference type="PANTHER" id="PTHR43765:SF2">
    <property type="entry name" value="2-DEHYDROPANTOATE 2-REDUCTASE"/>
    <property type="match status" value="1"/>
</dbReference>
<dbReference type="RefSeq" id="WP_142935002.1">
    <property type="nucleotide sequence ID" value="NZ_ML660172.1"/>
</dbReference>
<evidence type="ECO:0000256" key="9">
    <source>
        <dbReference type="ARBA" id="ARBA00048793"/>
    </source>
</evidence>
<dbReference type="Proteomes" id="UP000315439">
    <property type="component" value="Unassembled WGS sequence"/>
</dbReference>
<evidence type="ECO:0000256" key="4">
    <source>
        <dbReference type="ARBA" id="ARBA00019465"/>
    </source>
</evidence>
<evidence type="ECO:0000256" key="8">
    <source>
        <dbReference type="ARBA" id="ARBA00032024"/>
    </source>
</evidence>
<dbReference type="InterPro" id="IPR003710">
    <property type="entry name" value="ApbA"/>
</dbReference>
<dbReference type="OrthoDB" id="6530772at2"/>
<evidence type="ECO:0000256" key="7">
    <source>
        <dbReference type="ARBA" id="ARBA00023002"/>
    </source>
</evidence>
<dbReference type="InterPro" id="IPR050838">
    <property type="entry name" value="Ketopantoate_reductase"/>
</dbReference>
<comment type="function">
    <text evidence="10">Catalyzes the NADPH-dependent reduction of ketopantoate into pantoic acid.</text>
</comment>
<dbReference type="InterPro" id="IPR008927">
    <property type="entry name" value="6-PGluconate_DH-like_C_sf"/>
</dbReference>
<dbReference type="InterPro" id="IPR036291">
    <property type="entry name" value="NAD(P)-bd_dom_sf"/>
</dbReference>
<comment type="caution">
    <text evidence="13">The sequence shown here is derived from an EMBL/GenBank/DDBJ whole genome shotgun (WGS) entry which is preliminary data.</text>
</comment>
<keyword evidence="6 10" id="KW-0521">NADP</keyword>
<evidence type="ECO:0000256" key="2">
    <source>
        <dbReference type="ARBA" id="ARBA00007870"/>
    </source>
</evidence>
<keyword evidence="5 10" id="KW-0566">Pantothenate biosynthesis</keyword>
<protein>
    <recommendedName>
        <fullName evidence="4 10">2-dehydropantoate 2-reductase</fullName>
        <ecNumber evidence="3 10">1.1.1.169</ecNumber>
    </recommendedName>
    <alternativeName>
        <fullName evidence="8 10">Ketopantoate reductase</fullName>
    </alternativeName>
</protein>
<dbReference type="EMBL" id="VIKS01000016">
    <property type="protein sequence ID" value="TQV81478.1"/>
    <property type="molecule type" value="Genomic_DNA"/>
</dbReference>